<gene>
    <name evidence="2" type="ORF">BJY14_000292</name>
</gene>
<dbReference type="RefSeq" id="WP_179841908.1">
    <property type="nucleotide sequence ID" value="NZ_JACCBA010000001.1"/>
</dbReference>
<name>A0A7Y9EAT7_9ACTN</name>
<evidence type="ECO:0000313" key="3">
    <source>
        <dbReference type="Proteomes" id="UP000529783"/>
    </source>
</evidence>
<keyword evidence="1" id="KW-0732">Signal</keyword>
<proteinExistence type="predicted"/>
<keyword evidence="3" id="KW-1185">Reference proteome</keyword>
<dbReference type="EMBL" id="JACCBA010000001">
    <property type="protein sequence ID" value="NYD44309.1"/>
    <property type="molecule type" value="Genomic_DNA"/>
</dbReference>
<comment type="caution">
    <text evidence="2">The sequence shown here is derived from an EMBL/GenBank/DDBJ whole genome shotgun (WGS) entry which is preliminary data.</text>
</comment>
<feature type="chain" id="PRO_5039719340" description="Secreted protein" evidence="1">
    <location>
        <begin position="32"/>
        <end position="104"/>
    </location>
</feature>
<protein>
    <recommendedName>
        <fullName evidence="4">Secreted protein</fullName>
    </recommendedName>
</protein>
<sequence>MKAFSSRIAAVAAAGTLAVTALVGVSAPAQADAAACTAYLAAQNQSSAARTQVCQVTETLAKSVPPALAKAVCQFVMALTGLPAATATEACTRAVAAATPTRTH</sequence>
<accession>A0A7Y9EAT7</accession>
<evidence type="ECO:0008006" key="4">
    <source>
        <dbReference type="Google" id="ProtNLM"/>
    </source>
</evidence>
<feature type="signal peptide" evidence="1">
    <location>
        <begin position="1"/>
        <end position="31"/>
    </location>
</feature>
<dbReference type="AlphaFoldDB" id="A0A7Y9EAT7"/>
<dbReference type="Proteomes" id="UP000529783">
    <property type="component" value="Unassembled WGS sequence"/>
</dbReference>
<evidence type="ECO:0000256" key="1">
    <source>
        <dbReference type="SAM" id="SignalP"/>
    </source>
</evidence>
<evidence type="ECO:0000313" key="2">
    <source>
        <dbReference type="EMBL" id="NYD44309.1"/>
    </source>
</evidence>
<organism evidence="2 3">
    <name type="scientific">Actinomadura luteofluorescens</name>
    <dbReference type="NCBI Taxonomy" id="46163"/>
    <lineage>
        <taxon>Bacteria</taxon>
        <taxon>Bacillati</taxon>
        <taxon>Actinomycetota</taxon>
        <taxon>Actinomycetes</taxon>
        <taxon>Streptosporangiales</taxon>
        <taxon>Thermomonosporaceae</taxon>
        <taxon>Actinomadura</taxon>
    </lineage>
</organism>
<reference evidence="2 3" key="1">
    <citation type="submission" date="2020-07" db="EMBL/GenBank/DDBJ databases">
        <title>Sequencing the genomes of 1000 actinobacteria strains.</title>
        <authorList>
            <person name="Klenk H.-P."/>
        </authorList>
    </citation>
    <scope>NUCLEOTIDE SEQUENCE [LARGE SCALE GENOMIC DNA]</scope>
    <source>
        <strain evidence="2 3">DSM 40398</strain>
    </source>
</reference>